<keyword evidence="4" id="KW-0788">Thiol protease</keyword>
<dbReference type="InterPro" id="IPR000668">
    <property type="entry name" value="Peptidase_C1A_C"/>
</dbReference>
<comment type="similarity">
    <text evidence="1">Belongs to the peptidase C1 family.</text>
</comment>
<evidence type="ECO:0000256" key="1">
    <source>
        <dbReference type="ARBA" id="ARBA00008455"/>
    </source>
</evidence>
<keyword evidence="5" id="KW-0865">Zymogen</keyword>
<dbReference type="InterPro" id="IPR013201">
    <property type="entry name" value="Prot_inhib_I29"/>
</dbReference>
<reference evidence="10 11" key="1">
    <citation type="journal article" date="2018" name="Nat. Ecol. Evol.">
        <title>Shark genomes provide insights into elasmobranch evolution and the origin of vertebrates.</title>
        <authorList>
            <person name="Hara Y"/>
            <person name="Yamaguchi K"/>
            <person name="Onimaru K"/>
            <person name="Kadota M"/>
            <person name="Koyanagi M"/>
            <person name="Keeley SD"/>
            <person name="Tatsumi K"/>
            <person name="Tanaka K"/>
            <person name="Motone F"/>
            <person name="Kageyama Y"/>
            <person name="Nozu R"/>
            <person name="Adachi N"/>
            <person name="Nishimura O"/>
            <person name="Nakagawa R"/>
            <person name="Tanegashima C"/>
            <person name="Kiyatake I"/>
            <person name="Matsumoto R"/>
            <person name="Murakumo K"/>
            <person name="Nishida K"/>
            <person name="Terakita A"/>
            <person name="Kuratani S"/>
            <person name="Sato K"/>
            <person name="Hyodo S Kuraku.S."/>
        </authorList>
    </citation>
    <scope>NUCLEOTIDE SEQUENCE [LARGE SCALE GENOMIC DNA]</scope>
</reference>
<dbReference type="Gene3D" id="3.90.70.10">
    <property type="entry name" value="Cysteine proteinases"/>
    <property type="match status" value="1"/>
</dbReference>
<keyword evidence="3" id="KW-0378">Hydrolase</keyword>
<evidence type="ECO:0000256" key="7">
    <source>
        <dbReference type="SAM" id="MobiDB-lite"/>
    </source>
</evidence>
<dbReference type="AlphaFoldDB" id="A0A401RT13"/>
<evidence type="ECO:0000256" key="5">
    <source>
        <dbReference type="ARBA" id="ARBA00023145"/>
    </source>
</evidence>
<keyword evidence="6" id="KW-1015">Disulfide bond</keyword>
<name>A0A401RT13_CHIPU</name>
<evidence type="ECO:0000256" key="6">
    <source>
        <dbReference type="ARBA" id="ARBA00023157"/>
    </source>
</evidence>
<dbReference type="Pfam" id="PF08246">
    <property type="entry name" value="Inhibitor_I29"/>
    <property type="match status" value="1"/>
</dbReference>
<dbReference type="SMART" id="SM00848">
    <property type="entry name" value="Inhibitor_I29"/>
    <property type="match status" value="1"/>
</dbReference>
<keyword evidence="2" id="KW-0645">Protease</keyword>
<dbReference type="OMA" id="CAIANNA"/>
<comment type="caution">
    <text evidence="10">The sequence shown here is derived from an EMBL/GenBank/DDBJ whole genome shotgun (WGS) entry which is preliminary data.</text>
</comment>
<dbReference type="InterPro" id="IPR025661">
    <property type="entry name" value="Pept_asp_AS"/>
</dbReference>
<dbReference type="EMBL" id="BEZZ01002154">
    <property type="protein sequence ID" value="GCC21289.1"/>
    <property type="molecule type" value="Genomic_DNA"/>
</dbReference>
<proteinExistence type="inferred from homology"/>
<dbReference type="InterPro" id="IPR039417">
    <property type="entry name" value="Peptidase_C1A_papain-like"/>
</dbReference>
<feature type="compositionally biased region" description="Acidic residues" evidence="7">
    <location>
        <begin position="156"/>
        <end position="175"/>
    </location>
</feature>
<dbReference type="STRING" id="137246.A0A401RT13"/>
<dbReference type="PRINTS" id="PR00705">
    <property type="entry name" value="PAPAIN"/>
</dbReference>
<dbReference type="GO" id="GO:0006508">
    <property type="term" value="P:proteolysis"/>
    <property type="evidence" value="ECO:0007669"/>
    <property type="project" value="UniProtKB-KW"/>
</dbReference>
<dbReference type="PROSITE" id="PS00640">
    <property type="entry name" value="THIOL_PROTEASE_ASN"/>
    <property type="match status" value="1"/>
</dbReference>
<evidence type="ECO:0000256" key="3">
    <source>
        <dbReference type="ARBA" id="ARBA00022801"/>
    </source>
</evidence>
<evidence type="ECO:0000256" key="4">
    <source>
        <dbReference type="ARBA" id="ARBA00022807"/>
    </source>
</evidence>
<dbReference type="Pfam" id="PF00112">
    <property type="entry name" value="Peptidase_C1"/>
    <property type="match status" value="1"/>
</dbReference>
<feature type="region of interest" description="Disordered" evidence="7">
    <location>
        <begin position="154"/>
        <end position="175"/>
    </location>
</feature>
<feature type="domain" description="Peptidase C1A papain C-terminal" evidence="8">
    <location>
        <begin position="174"/>
        <end position="388"/>
    </location>
</feature>
<dbReference type="Proteomes" id="UP000287033">
    <property type="component" value="Unassembled WGS sequence"/>
</dbReference>
<dbReference type="PROSITE" id="PS00139">
    <property type="entry name" value="THIOL_PROTEASE_CYS"/>
    <property type="match status" value="1"/>
</dbReference>
<feature type="domain" description="Cathepsin propeptide inhibitor" evidence="9">
    <location>
        <begin position="78"/>
        <end position="137"/>
    </location>
</feature>
<dbReference type="FunFam" id="3.90.70.10:FF:000006">
    <property type="entry name" value="Cathepsin S"/>
    <property type="match status" value="1"/>
</dbReference>
<accession>A0A401RT13</accession>
<evidence type="ECO:0000259" key="8">
    <source>
        <dbReference type="SMART" id="SM00645"/>
    </source>
</evidence>
<dbReference type="InterPro" id="IPR013128">
    <property type="entry name" value="Peptidase_C1A"/>
</dbReference>
<evidence type="ECO:0000256" key="2">
    <source>
        <dbReference type="ARBA" id="ARBA00022670"/>
    </source>
</evidence>
<evidence type="ECO:0000313" key="10">
    <source>
        <dbReference type="EMBL" id="GCC21289.1"/>
    </source>
</evidence>
<dbReference type="InterPro" id="IPR000169">
    <property type="entry name" value="Pept_cys_AS"/>
</dbReference>
<dbReference type="CDD" id="cd02248">
    <property type="entry name" value="Peptidase_C1A"/>
    <property type="match status" value="1"/>
</dbReference>
<dbReference type="PANTHER" id="PTHR12411">
    <property type="entry name" value="CYSTEINE PROTEASE FAMILY C1-RELATED"/>
    <property type="match status" value="1"/>
</dbReference>
<gene>
    <name evidence="10" type="ORF">chiPu_0019756</name>
</gene>
<evidence type="ECO:0000259" key="9">
    <source>
        <dbReference type="SMART" id="SM00848"/>
    </source>
</evidence>
<dbReference type="SUPFAM" id="SSF54001">
    <property type="entry name" value="Cysteine proteinases"/>
    <property type="match status" value="1"/>
</dbReference>
<dbReference type="GO" id="GO:0008234">
    <property type="term" value="F:cysteine-type peptidase activity"/>
    <property type="evidence" value="ECO:0007669"/>
    <property type="project" value="UniProtKB-KW"/>
</dbReference>
<protein>
    <submittedName>
        <fullName evidence="10">Uncharacterized protein</fullName>
    </submittedName>
</protein>
<evidence type="ECO:0000313" key="11">
    <source>
        <dbReference type="Proteomes" id="UP000287033"/>
    </source>
</evidence>
<keyword evidence="11" id="KW-1185">Reference proteome</keyword>
<organism evidence="10 11">
    <name type="scientific">Chiloscyllium punctatum</name>
    <name type="common">Brownbanded bambooshark</name>
    <name type="synonym">Hemiscyllium punctatum</name>
    <dbReference type="NCBI Taxonomy" id="137246"/>
    <lineage>
        <taxon>Eukaryota</taxon>
        <taxon>Metazoa</taxon>
        <taxon>Chordata</taxon>
        <taxon>Craniata</taxon>
        <taxon>Vertebrata</taxon>
        <taxon>Chondrichthyes</taxon>
        <taxon>Elasmobranchii</taxon>
        <taxon>Galeomorphii</taxon>
        <taxon>Galeoidea</taxon>
        <taxon>Orectolobiformes</taxon>
        <taxon>Hemiscylliidae</taxon>
        <taxon>Chiloscyllium</taxon>
    </lineage>
</organism>
<dbReference type="SMART" id="SM00645">
    <property type="entry name" value="Pept_C1"/>
    <property type="match status" value="1"/>
</dbReference>
<sequence>MQEIPIDPALFIHSVVHCGLVPLSDGVPGVSLPVPHCTWTITSRLSTMKLTLILGCVVVSTLAAASGHTFDSALDEDWKNWKSQHGKQYTKDEENYRRMIWEDNMRFIEQHNLEYSMGKRTFTVGMNQFGDMTNEEFNEIMNGFRPVDADNAHEVDESDDDINDEESNEDENNDDLTIDWRTKGFVTPVKNQGHCGSCWAFSATGAIEGQWFERHKQLVSLSEQNLVDCSTEYGTHGCRGGWMSHAFEYVVKSHGINSAADYPYLASDEECKFMPNKTAAMIRHYAFVIRGEKYLARVVERIGPVSIAVDASQRDFQLYRSGIYYNQNCTKHLPNHAMLVVGFGTDNRQKYWLVKNSWGTGWGDEGYIKMAKDVQNMCGIASYGVYPIV</sequence>
<dbReference type="OrthoDB" id="190265at2759"/>
<dbReference type="InterPro" id="IPR038765">
    <property type="entry name" value="Papain-like_cys_pep_sf"/>
</dbReference>